<dbReference type="EMBL" id="BPLQ01003274">
    <property type="protein sequence ID" value="GIX99160.1"/>
    <property type="molecule type" value="Genomic_DNA"/>
</dbReference>
<sequence length="139" mass="15370">MENHTNGFVDGNHTNGFVDEKHTNGFVDGNHTNGFVDEKHTNGFVDMNHTNGHIHTNAITCADGLKDHCDHCFQNRMASSAIMTMVASKVDGSCMGFFYMARKCETANKRNSSQKVVFPMGGLVTRTRNICKNARPTTD</sequence>
<keyword evidence="2" id="KW-1185">Reference proteome</keyword>
<comment type="caution">
    <text evidence="1">The sequence shown here is derived from an EMBL/GenBank/DDBJ whole genome shotgun (WGS) entry which is preliminary data.</text>
</comment>
<name>A0AAV4PQG3_9ARAC</name>
<proteinExistence type="predicted"/>
<organism evidence="1 2">
    <name type="scientific">Caerostris darwini</name>
    <dbReference type="NCBI Taxonomy" id="1538125"/>
    <lineage>
        <taxon>Eukaryota</taxon>
        <taxon>Metazoa</taxon>
        <taxon>Ecdysozoa</taxon>
        <taxon>Arthropoda</taxon>
        <taxon>Chelicerata</taxon>
        <taxon>Arachnida</taxon>
        <taxon>Araneae</taxon>
        <taxon>Araneomorphae</taxon>
        <taxon>Entelegynae</taxon>
        <taxon>Araneoidea</taxon>
        <taxon>Araneidae</taxon>
        <taxon>Caerostris</taxon>
    </lineage>
</organism>
<evidence type="ECO:0000313" key="2">
    <source>
        <dbReference type="Proteomes" id="UP001054837"/>
    </source>
</evidence>
<gene>
    <name evidence="1" type="ORF">CDAR_547131</name>
</gene>
<protein>
    <submittedName>
        <fullName evidence="1">Uncharacterized protein</fullName>
    </submittedName>
</protein>
<accession>A0AAV4PQG3</accession>
<reference evidence="1 2" key="1">
    <citation type="submission" date="2021-06" db="EMBL/GenBank/DDBJ databases">
        <title>Caerostris darwini draft genome.</title>
        <authorList>
            <person name="Kono N."/>
            <person name="Arakawa K."/>
        </authorList>
    </citation>
    <scope>NUCLEOTIDE SEQUENCE [LARGE SCALE GENOMIC DNA]</scope>
</reference>
<dbReference type="Proteomes" id="UP001054837">
    <property type="component" value="Unassembled WGS sequence"/>
</dbReference>
<evidence type="ECO:0000313" key="1">
    <source>
        <dbReference type="EMBL" id="GIX99160.1"/>
    </source>
</evidence>
<dbReference type="AlphaFoldDB" id="A0AAV4PQG3"/>